<gene>
    <name evidence="1" type="ORF">GUJ93_ZPchr0005g15591</name>
</gene>
<accession>A0A8J5S4M8</accession>
<reference evidence="1" key="1">
    <citation type="journal article" date="2021" name="bioRxiv">
        <title>Whole Genome Assembly and Annotation of Northern Wild Rice, Zizania palustris L., Supports a Whole Genome Duplication in the Zizania Genus.</title>
        <authorList>
            <person name="Haas M."/>
            <person name="Kono T."/>
            <person name="Macchietto M."/>
            <person name="Millas R."/>
            <person name="McGilp L."/>
            <person name="Shao M."/>
            <person name="Duquette J."/>
            <person name="Hirsch C.N."/>
            <person name="Kimball J."/>
        </authorList>
    </citation>
    <scope>NUCLEOTIDE SEQUENCE</scope>
    <source>
        <tissue evidence="1">Fresh leaf tissue</tissue>
    </source>
</reference>
<comment type="caution">
    <text evidence="1">The sequence shown here is derived from an EMBL/GenBank/DDBJ whole genome shotgun (WGS) entry which is preliminary data.</text>
</comment>
<reference evidence="1" key="2">
    <citation type="submission" date="2021-02" db="EMBL/GenBank/DDBJ databases">
        <authorList>
            <person name="Kimball J.A."/>
            <person name="Haas M.W."/>
            <person name="Macchietto M."/>
            <person name="Kono T."/>
            <person name="Duquette J."/>
            <person name="Shao M."/>
        </authorList>
    </citation>
    <scope>NUCLEOTIDE SEQUENCE</scope>
    <source>
        <tissue evidence="1">Fresh leaf tissue</tissue>
    </source>
</reference>
<keyword evidence="2" id="KW-1185">Reference proteome</keyword>
<organism evidence="1 2">
    <name type="scientific">Zizania palustris</name>
    <name type="common">Northern wild rice</name>
    <dbReference type="NCBI Taxonomy" id="103762"/>
    <lineage>
        <taxon>Eukaryota</taxon>
        <taxon>Viridiplantae</taxon>
        <taxon>Streptophyta</taxon>
        <taxon>Embryophyta</taxon>
        <taxon>Tracheophyta</taxon>
        <taxon>Spermatophyta</taxon>
        <taxon>Magnoliopsida</taxon>
        <taxon>Liliopsida</taxon>
        <taxon>Poales</taxon>
        <taxon>Poaceae</taxon>
        <taxon>BOP clade</taxon>
        <taxon>Oryzoideae</taxon>
        <taxon>Oryzeae</taxon>
        <taxon>Zizaniinae</taxon>
        <taxon>Zizania</taxon>
    </lineage>
</organism>
<evidence type="ECO:0000313" key="2">
    <source>
        <dbReference type="Proteomes" id="UP000729402"/>
    </source>
</evidence>
<protein>
    <submittedName>
        <fullName evidence="1">Uncharacterized protein</fullName>
    </submittedName>
</protein>
<name>A0A8J5S4M8_ZIZPA</name>
<dbReference type="Proteomes" id="UP000729402">
    <property type="component" value="Unassembled WGS sequence"/>
</dbReference>
<proteinExistence type="predicted"/>
<evidence type="ECO:0000313" key="1">
    <source>
        <dbReference type="EMBL" id="KAG8068351.1"/>
    </source>
</evidence>
<dbReference type="AlphaFoldDB" id="A0A8J5S4M8"/>
<dbReference type="OrthoDB" id="1745472at2759"/>
<dbReference type="EMBL" id="JAAALK010000284">
    <property type="protein sequence ID" value="KAG8068351.1"/>
    <property type="molecule type" value="Genomic_DNA"/>
</dbReference>
<sequence>MMGRNWLMLIPRRLIPVQHTTGKKQRRGRRMGKERAMWKVGLMVAALMAGHNEEEDHCWKPRLPRFDLSEYDGQDDSLSWLRHCERYFHVHKVQEEDWVEIARLHLAGEAQVLDNWQLEEPWIAWEDFYGAFIQRFTRHLGVGPLGDLVNLKQDN</sequence>